<dbReference type="SMART" id="SM00248">
    <property type="entry name" value="ANK"/>
    <property type="match status" value="3"/>
</dbReference>
<evidence type="ECO:0000256" key="3">
    <source>
        <dbReference type="PROSITE-ProRule" id="PRU00023"/>
    </source>
</evidence>
<dbReference type="InterPro" id="IPR002110">
    <property type="entry name" value="Ankyrin_rpt"/>
</dbReference>
<proteinExistence type="predicted"/>
<protein>
    <recommendedName>
        <fullName evidence="6">Cyclin-dependent kinase 4 inhibitor B</fullName>
    </recommendedName>
</protein>
<dbReference type="PROSITE" id="PS50088">
    <property type="entry name" value="ANK_REPEAT"/>
    <property type="match status" value="1"/>
</dbReference>
<dbReference type="AlphaFoldDB" id="A0A9Q1B4W3"/>
<dbReference type="PANTHER" id="PTHR24201:SF8">
    <property type="entry name" value="CYCLIN-DEPENDENT KINASE 4 INHIBITOR B"/>
    <property type="match status" value="1"/>
</dbReference>
<keyword evidence="5" id="KW-1185">Reference proteome</keyword>
<dbReference type="GO" id="GO:2000045">
    <property type="term" value="P:regulation of G1/S transition of mitotic cell cycle"/>
    <property type="evidence" value="ECO:0007669"/>
    <property type="project" value="TreeGrafter"/>
</dbReference>
<evidence type="ECO:0000256" key="2">
    <source>
        <dbReference type="ARBA" id="ARBA00023043"/>
    </source>
</evidence>
<dbReference type="Pfam" id="PF12796">
    <property type="entry name" value="Ank_2"/>
    <property type="match status" value="1"/>
</dbReference>
<dbReference type="Gene3D" id="1.25.40.20">
    <property type="entry name" value="Ankyrin repeat-containing domain"/>
    <property type="match status" value="1"/>
</dbReference>
<organism evidence="4 5">
    <name type="scientific">Phrynocephalus forsythii</name>
    <dbReference type="NCBI Taxonomy" id="171643"/>
    <lineage>
        <taxon>Eukaryota</taxon>
        <taxon>Metazoa</taxon>
        <taxon>Chordata</taxon>
        <taxon>Craniata</taxon>
        <taxon>Vertebrata</taxon>
        <taxon>Euteleostomi</taxon>
        <taxon>Lepidosauria</taxon>
        <taxon>Squamata</taxon>
        <taxon>Bifurcata</taxon>
        <taxon>Unidentata</taxon>
        <taxon>Episquamata</taxon>
        <taxon>Toxicofera</taxon>
        <taxon>Iguania</taxon>
        <taxon>Acrodonta</taxon>
        <taxon>Agamidae</taxon>
        <taxon>Agaminae</taxon>
        <taxon>Phrynocephalus</taxon>
    </lineage>
</organism>
<dbReference type="PANTHER" id="PTHR24201">
    <property type="entry name" value="ANK_REP_REGION DOMAIN-CONTAINING PROTEIN"/>
    <property type="match status" value="1"/>
</dbReference>
<dbReference type="InterPro" id="IPR036770">
    <property type="entry name" value="Ankyrin_rpt-contain_sf"/>
</dbReference>
<accession>A0A9Q1B4W3</accession>
<keyword evidence="1" id="KW-0677">Repeat</keyword>
<dbReference type="GO" id="GO:0004861">
    <property type="term" value="F:cyclin-dependent protein serine/threonine kinase inhibitor activity"/>
    <property type="evidence" value="ECO:0007669"/>
    <property type="project" value="TreeGrafter"/>
</dbReference>
<dbReference type="Proteomes" id="UP001142489">
    <property type="component" value="Unassembled WGS sequence"/>
</dbReference>
<evidence type="ECO:0000313" key="4">
    <source>
        <dbReference type="EMBL" id="KAJ7335429.1"/>
    </source>
</evidence>
<dbReference type="GO" id="GO:0019901">
    <property type="term" value="F:protein kinase binding"/>
    <property type="evidence" value="ECO:0007669"/>
    <property type="project" value="TreeGrafter"/>
</dbReference>
<evidence type="ECO:0000256" key="1">
    <source>
        <dbReference type="ARBA" id="ARBA00022737"/>
    </source>
</evidence>
<dbReference type="GO" id="GO:0005634">
    <property type="term" value="C:nucleus"/>
    <property type="evidence" value="ECO:0007669"/>
    <property type="project" value="TreeGrafter"/>
</dbReference>
<sequence length="132" mass="14199">MGAGGDQDLPHQMANAAARGDLRTVRTLLESGLDPNAANLFGRTAIQVMMMGSPQMAELLLQGGADPNLPDPATGLLPAHDAAREGFLDTLRVLRRGGARFDLRDKRGRRPLDLAEEAGHHHVARYLREVSG</sequence>
<dbReference type="GO" id="GO:0008285">
    <property type="term" value="P:negative regulation of cell population proliferation"/>
    <property type="evidence" value="ECO:0007669"/>
    <property type="project" value="TreeGrafter"/>
</dbReference>
<keyword evidence="2 3" id="KW-0040">ANK repeat</keyword>
<name>A0A9Q1B4W3_9SAUR</name>
<reference evidence="4" key="1">
    <citation type="journal article" date="2023" name="DNA Res.">
        <title>Chromosome-level genome assembly of Phrynocephalus forsythii using third-generation DNA sequencing and Hi-C analysis.</title>
        <authorList>
            <person name="Qi Y."/>
            <person name="Zhao W."/>
            <person name="Zhao Y."/>
            <person name="Niu C."/>
            <person name="Cao S."/>
            <person name="Zhang Y."/>
        </authorList>
    </citation>
    <scope>NUCLEOTIDE SEQUENCE</scope>
    <source>
        <tissue evidence="4">Muscle</tissue>
    </source>
</reference>
<comment type="caution">
    <text evidence="4">The sequence shown here is derived from an EMBL/GenBank/DDBJ whole genome shotgun (WGS) entry which is preliminary data.</text>
</comment>
<evidence type="ECO:0008006" key="6">
    <source>
        <dbReference type="Google" id="ProtNLM"/>
    </source>
</evidence>
<dbReference type="SUPFAM" id="SSF48403">
    <property type="entry name" value="Ankyrin repeat"/>
    <property type="match status" value="1"/>
</dbReference>
<dbReference type="GO" id="GO:0005737">
    <property type="term" value="C:cytoplasm"/>
    <property type="evidence" value="ECO:0007669"/>
    <property type="project" value="TreeGrafter"/>
</dbReference>
<feature type="repeat" description="ANK" evidence="3">
    <location>
        <begin position="74"/>
        <end position="106"/>
    </location>
</feature>
<gene>
    <name evidence="4" type="ORF">JRQ81_013370</name>
</gene>
<dbReference type="InterPro" id="IPR050776">
    <property type="entry name" value="Ank_Repeat/CDKN_Inhibitor"/>
</dbReference>
<evidence type="ECO:0000313" key="5">
    <source>
        <dbReference type="Proteomes" id="UP001142489"/>
    </source>
</evidence>
<dbReference type="OrthoDB" id="539213at2759"/>
<dbReference type="EMBL" id="JAPFRF010000004">
    <property type="protein sequence ID" value="KAJ7335429.1"/>
    <property type="molecule type" value="Genomic_DNA"/>
</dbReference>